<comment type="caution">
    <text evidence="2">The sequence shown here is derived from an EMBL/GenBank/DDBJ whole genome shotgun (WGS) entry which is preliminary data.</text>
</comment>
<organism evidence="2 3">
    <name type="scientific">Hamadaea flava</name>
    <dbReference type="NCBI Taxonomy" id="1742688"/>
    <lineage>
        <taxon>Bacteria</taxon>
        <taxon>Bacillati</taxon>
        <taxon>Actinomycetota</taxon>
        <taxon>Actinomycetes</taxon>
        <taxon>Micromonosporales</taxon>
        <taxon>Micromonosporaceae</taxon>
        <taxon>Hamadaea</taxon>
    </lineage>
</organism>
<reference evidence="3" key="1">
    <citation type="journal article" date="2019" name="Int. J. Syst. Evol. Microbiol.">
        <title>The Global Catalogue of Microorganisms (GCM) 10K type strain sequencing project: providing services to taxonomists for standard genome sequencing and annotation.</title>
        <authorList>
            <consortium name="The Broad Institute Genomics Platform"/>
            <consortium name="The Broad Institute Genome Sequencing Center for Infectious Disease"/>
            <person name="Wu L."/>
            <person name="Ma J."/>
        </authorList>
    </citation>
    <scope>NUCLEOTIDE SEQUENCE [LARGE SCALE GENOMIC DNA]</scope>
    <source>
        <strain evidence="3">CGMCC 4.7289</strain>
    </source>
</reference>
<dbReference type="EMBL" id="JBHSAY010000020">
    <property type="protein sequence ID" value="MFC4135233.1"/>
    <property type="molecule type" value="Genomic_DNA"/>
</dbReference>
<dbReference type="Proteomes" id="UP001595816">
    <property type="component" value="Unassembled WGS sequence"/>
</dbReference>
<proteinExistence type="predicted"/>
<gene>
    <name evidence="2" type="ORF">ACFOZ4_31865</name>
</gene>
<evidence type="ECO:0000313" key="3">
    <source>
        <dbReference type="Proteomes" id="UP001595816"/>
    </source>
</evidence>
<sequence>MRRSLDHAGNWTRLPALNGTTQPEFTDDIGHHQPSMANLRLYYGRN</sequence>
<dbReference type="RefSeq" id="WP_253763109.1">
    <property type="nucleotide sequence ID" value="NZ_JAMZDZ010000001.1"/>
</dbReference>
<feature type="region of interest" description="Disordered" evidence="1">
    <location>
        <begin position="1"/>
        <end position="31"/>
    </location>
</feature>
<evidence type="ECO:0000313" key="2">
    <source>
        <dbReference type="EMBL" id="MFC4135233.1"/>
    </source>
</evidence>
<accession>A0ABV8LXW6</accession>
<name>A0ABV8LXW6_9ACTN</name>
<evidence type="ECO:0000256" key="1">
    <source>
        <dbReference type="SAM" id="MobiDB-lite"/>
    </source>
</evidence>
<keyword evidence="3" id="KW-1185">Reference proteome</keyword>
<protein>
    <submittedName>
        <fullName evidence="2">Uncharacterized protein</fullName>
    </submittedName>
</protein>